<accession>A0AA35YKA4</accession>
<evidence type="ECO:0000313" key="3">
    <source>
        <dbReference type="EMBL" id="CAI9275494.1"/>
    </source>
</evidence>
<sequence>MQTPTVEPNMESPSHIDVAHISPPGMESPIEVESVREPNMEPHIMETFSEALGGSSDSEGSGDSTNSEDSDFIVDKDNFLDDPEVDMHDFYLNIYDNLEWVGDASITTENVAMSDEEMEVINTDVLQSESSSDEGQMSTRRNKIRAAEKAHINDATQVSDPFCILQRFSSSQEAKDRIYLHEIETRRELDIVKNDKNRVRVVCKGTIPDIGILETSRKGGPSQRNINGGPSHTGKKGGQTGEKGGPSKKKSALEVGESIGKRDFLGLDGAFMKGPDPGMILTTVGLDGNNCTYLVAYGLVESENYSSWIWFLKHLGDDLDFTTNSNFRFITDRQKGVLPAIAKLFPCAENRFCIRHIHENMKRKWRGKEFKDCLWKCAATTTVQQFNLAMEELKKLNNDAYEWLEAICNACVSGLAIFSNLIV</sequence>
<dbReference type="PANTHER" id="PTHR31973:SF190">
    <property type="entry name" value="MULE TRANSPOSASE DOMAIN-CONTAINING PROTEIN"/>
    <property type="match status" value="1"/>
</dbReference>
<keyword evidence="4" id="KW-1185">Reference proteome</keyword>
<feature type="compositionally biased region" description="Basic and acidic residues" evidence="1">
    <location>
        <begin position="33"/>
        <end position="44"/>
    </location>
</feature>
<feature type="region of interest" description="Disordered" evidence="1">
    <location>
        <begin position="1"/>
        <end position="74"/>
    </location>
</feature>
<feature type="domain" description="MULE transposase" evidence="2">
    <location>
        <begin position="265"/>
        <end position="360"/>
    </location>
</feature>
<dbReference type="Pfam" id="PF10551">
    <property type="entry name" value="MULE"/>
    <property type="match status" value="1"/>
</dbReference>
<evidence type="ECO:0000256" key="1">
    <source>
        <dbReference type="SAM" id="MobiDB-lite"/>
    </source>
</evidence>
<feature type="compositionally biased region" description="Low complexity" evidence="1">
    <location>
        <begin position="49"/>
        <end position="65"/>
    </location>
</feature>
<dbReference type="Proteomes" id="UP001177003">
    <property type="component" value="Chromosome 3"/>
</dbReference>
<reference evidence="3" key="1">
    <citation type="submission" date="2023-04" db="EMBL/GenBank/DDBJ databases">
        <authorList>
            <person name="Vijverberg K."/>
            <person name="Xiong W."/>
            <person name="Schranz E."/>
        </authorList>
    </citation>
    <scope>NUCLEOTIDE SEQUENCE</scope>
</reference>
<dbReference type="PANTHER" id="PTHR31973">
    <property type="entry name" value="POLYPROTEIN, PUTATIVE-RELATED"/>
    <property type="match status" value="1"/>
</dbReference>
<evidence type="ECO:0000259" key="2">
    <source>
        <dbReference type="Pfam" id="PF10551"/>
    </source>
</evidence>
<feature type="region of interest" description="Disordered" evidence="1">
    <location>
        <begin position="213"/>
        <end position="252"/>
    </location>
</feature>
<gene>
    <name evidence="3" type="ORF">LSALG_LOCUS15523</name>
</gene>
<dbReference type="AlphaFoldDB" id="A0AA35YKA4"/>
<name>A0AA35YKA4_LACSI</name>
<evidence type="ECO:0000313" key="4">
    <source>
        <dbReference type="Proteomes" id="UP001177003"/>
    </source>
</evidence>
<organism evidence="3 4">
    <name type="scientific">Lactuca saligna</name>
    <name type="common">Willowleaf lettuce</name>
    <dbReference type="NCBI Taxonomy" id="75948"/>
    <lineage>
        <taxon>Eukaryota</taxon>
        <taxon>Viridiplantae</taxon>
        <taxon>Streptophyta</taxon>
        <taxon>Embryophyta</taxon>
        <taxon>Tracheophyta</taxon>
        <taxon>Spermatophyta</taxon>
        <taxon>Magnoliopsida</taxon>
        <taxon>eudicotyledons</taxon>
        <taxon>Gunneridae</taxon>
        <taxon>Pentapetalae</taxon>
        <taxon>asterids</taxon>
        <taxon>campanulids</taxon>
        <taxon>Asterales</taxon>
        <taxon>Asteraceae</taxon>
        <taxon>Cichorioideae</taxon>
        <taxon>Cichorieae</taxon>
        <taxon>Lactucinae</taxon>
        <taxon>Lactuca</taxon>
    </lineage>
</organism>
<protein>
    <recommendedName>
        <fullName evidence="2">MULE transposase domain-containing protein</fullName>
    </recommendedName>
</protein>
<dbReference type="EMBL" id="OX465079">
    <property type="protein sequence ID" value="CAI9275494.1"/>
    <property type="molecule type" value="Genomic_DNA"/>
</dbReference>
<dbReference type="InterPro" id="IPR018289">
    <property type="entry name" value="MULE_transposase_dom"/>
</dbReference>
<proteinExistence type="predicted"/>